<dbReference type="EC" id="2.7.4.3" evidence="5 7"/>
<protein>
    <recommendedName>
        <fullName evidence="5 7">Adenylate kinase</fullName>
        <shortName evidence="5">AK</shortName>
        <ecNumber evidence="5 7">2.7.4.3</ecNumber>
    </recommendedName>
    <alternativeName>
        <fullName evidence="5">ATP-AMP transphosphorylase</fullName>
    </alternativeName>
    <alternativeName>
        <fullName evidence="5">ATP:AMP phosphotransferase</fullName>
    </alternativeName>
    <alternativeName>
        <fullName evidence="5">Adenylate monophosphate kinase</fullName>
    </alternativeName>
</protein>
<evidence type="ECO:0000313" key="9">
    <source>
        <dbReference type="Proteomes" id="UP000176339"/>
    </source>
</evidence>
<dbReference type="GO" id="GO:0005737">
    <property type="term" value="C:cytoplasm"/>
    <property type="evidence" value="ECO:0007669"/>
    <property type="project" value="UniProtKB-SubCell"/>
</dbReference>
<feature type="binding site" evidence="5">
    <location>
        <position position="134"/>
    </location>
    <ligand>
        <name>AMP</name>
        <dbReference type="ChEBI" id="CHEBI:456215"/>
    </ligand>
</feature>
<reference evidence="8 9" key="1">
    <citation type="journal article" date="2016" name="Nat. Commun.">
        <title>Thousands of microbial genomes shed light on interconnected biogeochemical processes in an aquifer system.</title>
        <authorList>
            <person name="Anantharaman K."/>
            <person name="Brown C.T."/>
            <person name="Hug L.A."/>
            <person name="Sharon I."/>
            <person name="Castelle C.J."/>
            <person name="Probst A.J."/>
            <person name="Thomas B.C."/>
            <person name="Singh A."/>
            <person name="Wilkins M.J."/>
            <person name="Karaoz U."/>
            <person name="Brodie E.L."/>
            <person name="Williams K.H."/>
            <person name="Hubbard S.S."/>
            <person name="Banfield J.F."/>
        </authorList>
    </citation>
    <scope>NUCLEOTIDE SEQUENCE [LARGE SCALE GENOMIC DNA]</scope>
</reference>
<evidence type="ECO:0000256" key="7">
    <source>
        <dbReference type="RuleBase" id="RU003331"/>
    </source>
</evidence>
<feature type="binding site" evidence="5">
    <location>
        <position position="97"/>
    </location>
    <ligand>
        <name>AMP</name>
        <dbReference type="ChEBI" id="CHEBI:456215"/>
    </ligand>
</feature>
<feature type="binding site" evidence="5">
    <location>
        <position position="132"/>
    </location>
    <ligand>
        <name>ATP</name>
        <dbReference type="ChEBI" id="CHEBI:30616"/>
    </ligand>
</feature>
<feature type="binding site" evidence="5">
    <location>
        <position position="173"/>
    </location>
    <ligand>
        <name>ATP</name>
        <dbReference type="ChEBI" id="CHEBI:30616"/>
    </ligand>
</feature>
<keyword evidence="5" id="KW-0963">Cytoplasm</keyword>
<name>A0A1F5NY85_9BACT</name>
<comment type="function">
    <text evidence="5">Catalyzes the reversible transfer of the terminal phosphate group between ATP and AMP. Plays an important role in cellular energy homeostasis and in adenine nucleotide metabolism.</text>
</comment>
<dbReference type="EMBL" id="MFEN01000068">
    <property type="protein sequence ID" value="OGE82573.1"/>
    <property type="molecule type" value="Genomic_DNA"/>
</dbReference>
<keyword evidence="1 5" id="KW-0808">Transferase</keyword>
<evidence type="ECO:0000256" key="4">
    <source>
        <dbReference type="ARBA" id="ARBA00022777"/>
    </source>
</evidence>
<evidence type="ECO:0000256" key="1">
    <source>
        <dbReference type="ARBA" id="ARBA00022679"/>
    </source>
</evidence>
<feature type="binding site" evidence="5">
    <location>
        <position position="145"/>
    </location>
    <ligand>
        <name>AMP</name>
        <dbReference type="ChEBI" id="CHEBI:456215"/>
    </ligand>
</feature>
<keyword evidence="3 5" id="KW-0547">Nucleotide-binding</keyword>
<dbReference type="UniPathway" id="UPA00588">
    <property type="reaction ID" value="UER00649"/>
</dbReference>
<comment type="domain">
    <text evidence="5">Consists of three domains, a large central CORE domain and two small peripheral domains, NMPbind and LID, which undergo movements during catalysis. The LID domain closes over the site of phosphoryl transfer upon ATP binding. Assembling and dissambling the active center during each catalytic cycle provides an effective means to prevent ATP hydrolysis.</text>
</comment>
<comment type="caution">
    <text evidence="8">The sequence shown here is derived from an EMBL/GenBank/DDBJ whole genome shotgun (WGS) entry which is preliminary data.</text>
</comment>
<dbReference type="GO" id="GO:0005524">
    <property type="term" value="F:ATP binding"/>
    <property type="evidence" value="ECO:0007669"/>
    <property type="project" value="UniProtKB-UniRule"/>
</dbReference>
<dbReference type="InterPro" id="IPR000850">
    <property type="entry name" value="Adenylat/UMP-CMP_kin"/>
</dbReference>
<evidence type="ECO:0000256" key="3">
    <source>
        <dbReference type="ARBA" id="ARBA00022741"/>
    </source>
</evidence>
<organism evidence="8 9">
    <name type="scientific">Candidatus Doudnabacteria bacterium RIFCSPHIGHO2_01_FULL_49_9</name>
    <dbReference type="NCBI Taxonomy" id="1817827"/>
    <lineage>
        <taxon>Bacteria</taxon>
        <taxon>Candidatus Doudnaibacteriota</taxon>
    </lineage>
</organism>
<feature type="binding site" evidence="5">
    <location>
        <begin position="14"/>
        <end position="19"/>
    </location>
    <ligand>
        <name>ATP</name>
        <dbReference type="ChEBI" id="CHEBI:30616"/>
    </ligand>
</feature>
<keyword evidence="2 5" id="KW-0545">Nucleotide biosynthesis</keyword>
<comment type="pathway">
    <text evidence="5">Purine metabolism; AMP biosynthesis via salvage pathway; AMP from ADP: step 1/1.</text>
</comment>
<dbReference type="GO" id="GO:0044209">
    <property type="term" value="P:AMP salvage"/>
    <property type="evidence" value="ECO:0007669"/>
    <property type="project" value="UniProtKB-UniRule"/>
</dbReference>
<evidence type="ECO:0000256" key="5">
    <source>
        <dbReference type="HAMAP-Rule" id="MF_00235"/>
    </source>
</evidence>
<dbReference type="SUPFAM" id="SSF52540">
    <property type="entry name" value="P-loop containing nucleoside triphosphate hydrolases"/>
    <property type="match status" value="1"/>
</dbReference>
<comment type="subcellular location">
    <subcellularLocation>
        <location evidence="5 7">Cytoplasm</location>
    </subcellularLocation>
</comment>
<sequence>MDKVLNLIILGPQGSGKGTQAELLAKKLNAALFGAGDALREIAREDTELGRQVHETINVQGRLVAPELISQVMKEKIDSVPKDQHLILDSYPRSLEQYGFFNRFWPDTGREDYQVLFIVLSETEAVKRLMLRKRLDDTEDAIRQRLDLFKTTTLPMIKEMGQGGRFIEINGDQSIEAVQEEILEKLNLS</sequence>
<evidence type="ECO:0000256" key="2">
    <source>
        <dbReference type="ARBA" id="ARBA00022727"/>
    </source>
</evidence>
<dbReference type="GO" id="GO:0004017">
    <property type="term" value="F:AMP kinase activity"/>
    <property type="evidence" value="ECO:0007669"/>
    <property type="project" value="UniProtKB-UniRule"/>
</dbReference>
<dbReference type="HAMAP" id="MF_00235">
    <property type="entry name" value="Adenylate_kinase_Adk"/>
    <property type="match status" value="1"/>
</dbReference>
<evidence type="ECO:0000313" key="8">
    <source>
        <dbReference type="EMBL" id="OGE82573.1"/>
    </source>
</evidence>
<gene>
    <name evidence="5" type="primary">adk</name>
    <name evidence="8" type="ORF">A2846_00395</name>
</gene>
<comment type="similarity">
    <text evidence="5 6">Belongs to the adenylate kinase family.</text>
</comment>
<dbReference type="InterPro" id="IPR027417">
    <property type="entry name" value="P-loop_NTPase"/>
</dbReference>
<keyword evidence="5 7" id="KW-0067">ATP-binding</keyword>
<dbReference type="PANTHER" id="PTHR23359">
    <property type="entry name" value="NUCLEOTIDE KINASE"/>
    <property type="match status" value="1"/>
</dbReference>
<dbReference type="PRINTS" id="PR00094">
    <property type="entry name" value="ADENYLTKNASE"/>
</dbReference>
<proteinExistence type="inferred from homology"/>
<evidence type="ECO:0000256" key="6">
    <source>
        <dbReference type="RuleBase" id="RU003330"/>
    </source>
</evidence>
<feature type="binding site" evidence="5">
    <location>
        <position position="40"/>
    </location>
    <ligand>
        <name>AMP</name>
        <dbReference type="ChEBI" id="CHEBI:456215"/>
    </ligand>
</feature>
<feature type="binding site" evidence="5">
    <location>
        <begin position="62"/>
        <end position="64"/>
    </location>
    <ligand>
        <name>AMP</name>
        <dbReference type="ChEBI" id="CHEBI:456215"/>
    </ligand>
</feature>
<dbReference type="Gene3D" id="3.40.50.300">
    <property type="entry name" value="P-loop containing nucleotide triphosphate hydrolases"/>
    <property type="match status" value="1"/>
</dbReference>
<comment type="subunit">
    <text evidence="5 7">Monomer.</text>
</comment>
<accession>A0A1F5NY85</accession>
<dbReference type="Proteomes" id="UP000176339">
    <property type="component" value="Unassembled WGS sequence"/>
</dbReference>
<dbReference type="CDD" id="cd01428">
    <property type="entry name" value="ADK"/>
    <property type="match status" value="1"/>
</dbReference>
<dbReference type="Pfam" id="PF00406">
    <property type="entry name" value="ADK"/>
    <property type="match status" value="1"/>
</dbReference>
<comment type="catalytic activity">
    <reaction evidence="5 7">
        <text>AMP + ATP = 2 ADP</text>
        <dbReference type="Rhea" id="RHEA:12973"/>
        <dbReference type="ChEBI" id="CHEBI:30616"/>
        <dbReference type="ChEBI" id="CHEBI:456215"/>
        <dbReference type="ChEBI" id="CHEBI:456216"/>
        <dbReference type="EC" id="2.7.4.3"/>
    </reaction>
</comment>
<comment type="caution">
    <text evidence="5">Lacks conserved residue(s) required for the propagation of feature annotation.</text>
</comment>
<keyword evidence="4 5" id="KW-0418">Kinase</keyword>
<dbReference type="AlphaFoldDB" id="A0A1F5NY85"/>